<dbReference type="Pfam" id="PF07966">
    <property type="entry name" value="A1_Propeptide"/>
    <property type="match status" value="1"/>
</dbReference>
<feature type="active site" evidence="2">
    <location>
        <position position="79"/>
    </location>
</feature>
<evidence type="ECO:0000259" key="4">
    <source>
        <dbReference type="PROSITE" id="PS51767"/>
    </source>
</evidence>
<proteinExistence type="inferred from homology"/>
<dbReference type="InterPro" id="IPR001461">
    <property type="entry name" value="Aspartic_peptidase_A1"/>
</dbReference>
<dbReference type="Proteomes" id="UP000035680">
    <property type="component" value="Unassembled WGS sequence"/>
</dbReference>
<dbReference type="PROSITE" id="PS51767">
    <property type="entry name" value="PEPTIDASE_A1"/>
    <property type="match status" value="1"/>
</dbReference>
<dbReference type="Gene3D" id="2.40.70.10">
    <property type="entry name" value="Acid Proteases"/>
    <property type="match status" value="2"/>
</dbReference>
<evidence type="ECO:0000256" key="2">
    <source>
        <dbReference type="PIRSR" id="PIRSR601461-1"/>
    </source>
</evidence>
<dbReference type="GO" id="GO:0005764">
    <property type="term" value="C:lysosome"/>
    <property type="evidence" value="ECO:0007669"/>
    <property type="project" value="TreeGrafter"/>
</dbReference>
<evidence type="ECO:0000256" key="3">
    <source>
        <dbReference type="PIRSR" id="PIRSR601461-2"/>
    </source>
</evidence>
<dbReference type="WBParaSite" id="SVE_0247600.1">
    <property type="protein sequence ID" value="SVE_0247600.1"/>
    <property type="gene ID" value="SVE_0247600"/>
</dbReference>
<feature type="domain" description="Peptidase A1" evidence="4">
    <location>
        <begin position="61"/>
        <end position="379"/>
    </location>
</feature>
<dbReference type="InterPro" id="IPR012848">
    <property type="entry name" value="Aspartic_peptidase_N"/>
</dbReference>
<organism evidence="5 6">
    <name type="scientific">Strongyloides venezuelensis</name>
    <name type="common">Threadworm</name>
    <dbReference type="NCBI Taxonomy" id="75913"/>
    <lineage>
        <taxon>Eukaryota</taxon>
        <taxon>Metazoa</taxon>
        <taxon>Ecdysozoa</taxon>
        <taxon>Nematoda</taxon>
        <taxon>Chromadorea</taxon>
        <taxon>Rhabditida</taxon>
        <taxon>Tylenchina</taxon>
        <taxon>Panagrolaimomorpha</taxon>
        <taxon>Strongyloidoidea</taxon>
        <taxon>Strongyloididae</taxon>
        <taxon>Strongyloides</taxon>
    </lineage>
</organism>
<dbReference type="CDD" id="cd05471">
    <property type="entry name" value="pepsin_like"/>
    <property type="match status" value="1"/>
</dbReference>
<keyword evidence="3" id="KW-1015">Disulfide bond</keyword>
<dbReference type="PANTHER" id="PTHR47966">
    <property type="entry name" value="BETA-SITE APP-CLEAVING ENZYME, ISOFORM A-RELATED"/>
    <property type="match status" value="1"/>
</dbReference>
<dbReference type="AlphaFoldDB" id="A0A0K0F109"/>
<comment type="similarity">
    <text evidence="1">Belongs to the peptidase A1 family.</text>
</comment>
<dbReference type="PANTHER" id="PTHR47966:SF45">
    <property type="entry name" value="PEPTIDASE A1 DOMAIN-CONTAINING PROTEIN"/>
    <property type="match status" value="1"/>
</dbReference>
<dbReference type="GO" id="GO:0006508">
    <property type="term" value="P:proteolysis"/>
    <property type="evidence" value="ECO:0007669"/>
    <property type="project" value="InterPro"/>
</dbReference>
<dbReference type="InterPro" id="IPR021109">
    <property type="entry name" value="Peptidase_aspartic_dom_sf"/>
</dbReference>
<dbReference type="STRING" id="75913.A0A0K0F109"/>
<dbReference type="SUPFAM" id="SSF50630">
    <property type="entry name" value="Acid proteases"/>
    <property type="match status" value="1"/>
</dbReference>
<dbReference type="Pfam" id="PF00026">
    <property type="entry name" value="Asp"/>
    <property type="match status" value="1"/>
</dbReference>
<name>A0A0K0F109_STRVS</name>
<reference evidence="6" key="2">
    <citation type="submission" date="2015-08" db="UniProtKB">
        <authorList>
            <consortium name="WormBaseParasite"/>
        </authorList>
    </citation>
    <scope>IDENTIFICATION</scope>
</reference>
<evidence type="ECO:0000256" key="1">
    <source>
        <dbReference type="ARBA" id="ARBA00007447"/>
    </source>
</evidence>
<sequence>MKERVKSVRRRLIREGKLEEFLKELTNTTDEPKSQNETEYYGREKKKVIVQYLYSYFDVQYLENISKGIRSQNFRVFLDTGLSNFWVVDKACLKNGGKNNPCAGKSAFILKRSLTYKNKHRKFSVTYVTDYAKGNIDEDTLQILGRKRTRIRMKKIEFGQASTLSPTAAQSPFEGIMGLAFRPIANDDMTPPLISAMHRKLLAKPLFSVHLRQIRGALSIYGGKFTYGAINKDHCGPVIGYQKLSHASYWQFTVRSVSINKLKYNHGLEAIADTGNPFIEAPPATVERIANILKDQVIQQIGLYFVDCSVKNNGLNIKLFKLNIKIKKNIFCQNMEIFVDLIYSHMFSGGYSPAFSFGDPFHTSNCVICDIGNKRIGFARPKR</sequence>
<evidence type="ECO:0000313" key="5">
    <source>
        <dbReference type="Proteomes" id="UP000035680"/>
    </source>
</evidence>
<evidence type="ECO:0000313" key="6">
    <source>
        <dbReference type="WBParaSite" id="SVE_0247600.1"/>
    </source>
</evidence>
<accession>A0A0K0F109</accession>
<dbReference type="InterPro" id="IPR034164">
    <property type="entry name" value="Pepsin-like_dom"/>
</dbReference>
<feature type="active site" evidence="2">
    <location>
        <position position="273"/>
    </location>
</feature>
<dbReference type="GO" id="GO:0004190">
    <property type="term" value="F:aspartic-type endopeptidase activity"/>
    <property type="evidence" value="ECO:0007669"/>
    <property type="project" value="InterPro"/>
</dbReference>
<feature type="disulfide bond" evidence="3">
    <location>
        <begin position="92"/>
        <end position="102"/>
    </location>
</feature>
<reference evidence="5" key="1">
    <citation type="submission" date="2014-07" db="EMBL/GenBank/DDBJ databases">
        <authorList>
            <person name="Martin A.A"/>
            <person name="De Silva N."/>
        </authorList>
    </citation>
    <scope>NUCLEOTIDE SEQUENCE</scope>
</reference>
<keyword evidence="5" id="KW-1185">Reference proteome</keyword>
<dbReference type="PRINTS" id="PR00792">
    <property type="entry name" value="PEPSIN"/>
</dbReference>
<dbReference type="InterPro" id="IPR033121">
    <property type="entry name" value="PEPTIDASE_A1"/>
</dbReference>
<protein>
    <submittedName>
        <fullName evidence="6">Peptidase A1 domain-containing protein</fullName>
    </submittedName>
</protein>